<dbReference type="SUPFAM" id="SSF53335">
    <property type="entry name" value="S-adenosyl-L-methionine-dependent methyltransferases"/>
    <property type="match status" value="1"/>
</dbReference>
<dbReference type="Proteomes" id="UP000245119">
    <property type="component" value="Linkage Group LG11"/>
</dbReference>
<dbReference type="AlphaFoldDB" id="A0A2T7NKH8"/>
<sequence length="197" mass="22210">MSSSGGNCEEDSDPNVTKHHMFDEKLADVLSWFFTGQTVVGFADGPGQYRDHLLKQGRVISYDAYDVAPFVEKVTGGAVKFMDLTLPQYGLPAYDWVMCLEVAEHIPARYERILVDNMARHARKGVVLSWANISQGGINHVNNKSSEDVKTLLDEAGFYPDNSATQYMRNQSVNNHLRVNNIVFRRKPEAIFHEEDA</sequence>
<protein>
    <recommendedName>
        <fullName evidence="3">Methyltransferase type 11 domain-containing protein</fullName>
    </recommendedName>
</protein>
<dbReference type="OrthoDB" id="406773at2759"/>
<reference evidence="1 2" key="1">
    <citation type="submission" date="2018-04" db="EMBL/GenBank/DDBJ databases">
        <title>The genome of golden apple snail Pomacea canaliculata provides insight into stress tolerance and invasive adaptation.</title>
        <authorList>
            <person name="Liu C."/>
            <person name="Liu B."/>
            <person name="Ren Y."/>
            <person name="Zhang Y."/>
            <person name="Wang H."/>
            <person name="Li S."/>
            <person name="Jiang F."/>
            <person name="Yin L."/>
            <person name="Zhang G."/>
            <person name="Qian W."/>
            <person name="Fan W."/>
        </authorList>
    </citation>
    <scope>NUCLEOTIDE SEQUENCE [LARGE SCALE GENOMIC DNA]</scope>
    <source>
        <strain evidence="1">SZHN2017</strain>
        <tissue evidence="1">Muscle</tissue>
    </source>
</reference>
<dbReference type="Gene3D" id="3.40.50.150">
    <property type="entry name" value="Vaccinia Virus protein VP39"/>
    <property type="match status" value="1"/>
</dbReference>
<dbReference type="EMBL" id="PZQS01000011">
    <property type="protein sequence ID" value="PVD21673.1"/>
    <property type="molecule type" value="Genomic_DNA"/>
</dbReference>
<name>A0A2T7NKH8_POMCA</name>
<dbReference type="InterPro" id="IPR029063">
    <property type="entry name" value="SAM-dependent_MTases_sf"/>
</dbReference>
<proteinExistence type="predicted"/>
<evidence type="ECO:0000313" key="2">
    <source>
        <dbReference type="Proteomes" id="UP000245119"/>
    </source>
</evidence>
<accession>A0A2T7NKH8</accession>
<organism evidence="1 2">
    <name type="scientific">Pomacea canaliculata</name>
    <name type="common">Golden apple snail</name>
    <dbReference type="NCBI Taxonomy" id="400727"/>
    <lineage>
        <taxon>Eukaryota</taxon>
        <taxon>Metazoa</taxon>
        <taxon>Spiralia</taxon>
        <taxon>Lophotrochozoa</taxon>
        <taxon>Mollusca</taxon>
        <taxon>Gastropoda</taxon>
        <taxon>Caenogastropoda</taxon>
        <taxon>Architaenioglossa</taxon>
        <taxon>Ampullarioidea</taxon>
        <taxon>Ampullariidae</taxon>
        <taxon>Pomacea</taxon>
    </lineage>
</organism>
<evidence type="ECO:0000313" key="1">
    <source>
        <dbReference type="EMBL" id="PVD21673.1"/>
    </source>
</evidence>
<evidence type="ECO:0008006" key="3">
    <source>
        <dbReference type="Google" id="ProtNLM"/>
    </source>
</evidence>
<gene>
    <name evidence="1" type="ORF">C0Q70_17472</name>
</gene>
<keyword evidence="2" id="KW-1185">Reference proteome</keyword>
<comment type="caution">
    <text evidence="1">The sequence shown here is derived from an EMBL/GenBank/DDBJ whole genome shotgun (WGS) entry which is preliminary data.</text>
</comment>